<dbReference type="PANTHER" id="PTHR46422:SF4">
    <property type="entry name" value="SERINE_THREONINE-PROTEIN PHOSPHATASE BSL3"/>
    <property type="match status" value="1"/>
</dbReference>
<comment type="caution">
    <text evidence="2">The sequence shown here is derived from an EMBL/GenBank/DDBJ whole genome shotgun (WGS) entry which is preliminary data.</text>
</comment>
<dbReference type="EMBL" id="CACTIH010005870">
    <property type="protein sequence ID" value="CAA3002710.1"/>
    <property type="molecule type" value="Genomic_DNA"/>
</dbReference>
<protein>
    <submittedName>
        <fullName evidence="2">Uncharacterized protein</fullName>
    </submittedName>
</protein>
<dbReference type="AlphaFoldDB" id="A0A8S0TCA9"/>
<dbReference type="Gramene" id="OE9A029232T1">
    <property type="protein sequence ID" value="OE9A029232C1"/>
    <property type="gene ID" value="OE9A029232"/>
</dbReference>
<feature type="compositionally biased region" description="Low complexity" evidence="1">
    <location>
        <begin position="39"/>
        <end position="49"/>
    </location>
</feature>
<evidence type="ECO:0000313" key="2">
    <source>
        <dbReference type="EMBL" id="CAA3002710.1"/>
    </source>
</evidence>
<feature type="region of interest" description="Disordered" evidence="1">
    <location>
        <begin position="186"/>
        <end position="206"/>
    </location>
</feature>
<dbReference type="Proteomes" id="UP000594638">
    <property type="component" value="Unassembled WGS sequence"/>
</dbReference>
<feature type="compositionally biased region" description="Polar residues" evidence="1">
    <location>
        <begin position="17"/>
        <end position="38"/>
    </location>
</feature>
<evidence type="ECO:0000313" key="3">
    <source>
        <dbReference type="Proteomes" id="UP000594638"/>
    </source>
</evidence>
<keyword evidence="3" id="KW-1185">Reference proteome</keyword>
<name>A0A8S0TCA9_OLEEU</name>
<dbReference type="PANTHER" id="PTHR46422">
    <property type="entry name" value="SERINE/THREONINE-PROTEIN PHOSPHATASE BSL3"/>
    <property type="match status" value="1"/>
</dbReference>
<evidence type="ECO:0000256" key="1">
    <source>
        <dbReference type="SAM" id="MobiDB-lite"/>
    </source>
</evidence>
<proteinExistence type="predicted"/>
<reference evidence="2 3" key="1">
    <citation type="submission" date="2019-12" db="EMBL/GenBank/DDBJ databases">
        <authorList>
            <person name="Alioto T."/>
            <person name="Alioto T."/>
            <person name="Gomez Garrido J."/>
        </authorList>
    </citation>
    <scope>NUCLEOTIDE SEQUENCE [LARGE SCALE GENOMIC DNA]</scope>
</reference>
<organism evidence="2 3">
    <name type="scientific">Olea europaea subsp. europaea</name>
    <dbReference type="NCBI Taxonomy" id="158383"/>
    <lineage>
        <taxon>Eukaryota</taxon>
        <taxon>Viridiplantae</taxon>
        <taxon>Streptophyta</taxon>
        <taxon>Embryophyta</taxon>
        <taxon>Tracheophyta</taxon>
        <taxon>Spermatophyta</taxon>
        <taxon>Magnoliopsida</taxon>
        <taxon>eudicotyledons</taxon>
        <taxon>Gunneridae</taxon>
        <taxon>Pentapetalae</taxon>
        <taxon>asterids</taxon>
        <taxon>lamiids</taxon>
        <taxon>Lamiales</taxon>
        <taxon>Oleaceae</taxon>
        <taxon>Oleeae</taxon>
        <taxon>Olea</taxon>
    </lineage>
</organism>
<dbReference type="OrthoDB" id="1736218at2759"/>
<accession>A0A8S0TCA9</accession>
<gene>
    <name evidence="2" type="ORF">OLEA9_A029232</name>
</gene>
<sequence>MEVDSAMSGESDHDPLVQTNSTNGPDPPAESQSPTAQQSNNDSVNSNSNSGGGGAVVVGPRCAPTYSLVNAIIEQKEDGPGPRCGHTLTAVTAVGEEGSPGYIGPRLILFGGATALEGNSGASGTPSSAGSAGISEIGLSDPKFECFYWSSEILGYLLIAFVRGGDCGFDVEEEVVVDLIIDSGGGGGGDGDGDGDGNGIGGDDCGDGGSHSKDLDNVNDIPIIDQFDSNDALGRASSCGDSGFGIDVHVVVTTTTWVVPRCTCKKLVRWQQCH</sequence>
<feature type="region of interest" description="Disordered" evidence="1">
    <location>
        <begin position="1"/>
        <end position="56"/>
    </location>
</feature>